<gene>
    <name evidence="1" type="ORF">METZ01_LOCUS288052</name>
</gene>
<name>A0A382LEH5_9ZZZZ</name>
<dbReference type="AlphaFoldDB" id="A0A382LEH5"/>
<organism evidence="1">
    <name type="scientific">marine metagenome</name>
    <dbReference type="NCBI Taxonomy" id="408172"/>
    <lineage>
        <taxon>unclassified sequences</taxon>
        <taxon>metagenomes</taxon>
        <taxon>ecological metagenomes</taxon>
    </lineage>
</organism>
<proteinExistence type="predicted"/>
<reference evidence="1" key="1">
    <citation type="submission" date="2018-05" db="EMBL/GenBank/DDBJ databases">
        <authorList>
            <person name="Lanie J.A."/>
            <person name="Ng W.-L."/>
            <person name="Kazmierczak K.M."/>
            <person name="Andrzejewski T.M."/>
            <person name="Davidsen T.M."/>
            <person name="Wayne K.J."/>
            <person name="Tettelin H."/>
            <person name="Glass J.I."/>
            <person name="Rusch D."/>
            <person name="Podicherti R."/>
            <person name="Tsui H.-C.T."/>
            <person name="Winkler M.E."/>
        </authorList>
    </citation>
    <scope>NUCLEOTIDE SEQUENCE</scope>
</reference>
<accession>A0A382LEH5</accession>
<evidence type="ECO:0000313" key="1">
    <source>
        <dbReference type="EMBL" id="SVC35198.1"/>
    </source>
</evidence>
<dbReference type="EMBL" id="UINC01086591">
    <property type="protein sequence ID" value="SVC35198.1"/>
    <property type="molecule type" value="Genomic_DNA"/>
</dbReference>
<protein>
    <submittedName>
        <fullName evidence="1">Uncharacterized protein</fullName>
    </submittedName>
</protein>
<sequence>MERLSDNLAVLVDMFDQVYLAARPGSRRENAGLLQDVHSNLAVLPFCYT</sequence>